<accession>A0A0F7CHX9</accession>
<evidence type="ECO:0000259" key="1">
    <source>
        <dbReference type="Pfam" id="PF05368"/>
    </source>
</evidence>
<dbReference type="PANTHER" id="PTHR47129:SF1">
    <property type="entry name" value="NMRA-LIKE DOMAIN-CONTAINING PROTEIN"/>
    <property type="match status" value="1"/>
</dbReference>
<reference evidence="2 3" key="1">
    <citation type="submission" date="2015-03" db="EMBL/GenBank/DDBJ databases">
        <authorList>
            <person name="Abdul Halim M."/>
        </authorList>
    </citation>
    <scope>NUCLEOTIDE SEQUENCE [LARGE SCALE GENOMIC DNA]</scope>
    <source>
        <strain evidence="2 3">ATCC 35681</strain>
    </source>
</reference>
<dbReference type="AlphaFoldDB" id="A0A0F7CHX9"/>
<dbReference type="Proteomes" id="UP000034189">
    <property type="component" value="Chromosome"/>
</dbReference>
<dbReference type="OrthoDB" id="152510at2"/>
<dbReference type="CDD" id="cd05269">
    <property type="entry name" value="TMR_SDR_a"/>
    <property type="match status" value="1"/>
</dbReference>
<proteinExistence type="predicted"/>
<feature type="domain" description="NmrA-like" evidence="1">
    <location>
        <begin position="4"/>
        <end position="222"/>
    </location>
</feature>
<dbReference type="EMBL" id="CP011114">
    <property type="protein sequence ID" value="AKG34120.1"/>
    <property type="molecule type" value="Genomic_DNA"/>
</dbReference>
<dbReference type="HOGENOM" id="CLU_007383_10_4_9"/>
<dbReference type="PATRIC" id="fig|1333534.5.peg.1236"/>
<dbReference type="Gene3D" id="3.90.25.10">
    <property type="entry name" value="UDP-galactose 4-epimerase, domain 1"/>
    <property type="match status" value="1"/>
</dbReference>
<dbReference type="InterPro" id="IPR008030">
    <property type="entry name" value="NmrA-like"/>
</dbReference>
<protein>
    <submittedName>
        <fullName evidence="2">NmrA family transcriptional regulator</fullName>
    </submittedName>
</protein>
<evidence type="ECO:0000313" key="2">
    <source>
        <dbReference type="EMBL" id="AKG34120.1"/>
    </source>
</evidence>
<dbReference type="Pfam" id="PF05368">
    <property type="entry name" value="NmrA"/>
    <property type="match status" value="1"/>
</dbReference>
<dbReference type="Gene3D" id="3.40.50.720">
    <property type="entry name" value="NAD(P)-binding Rossmann-like Domain"/>
    <property type="match status" value="1"/>
</dbReference>
<name>A0A0F7CHX9_PAEDU</name>
<reference evidence="2 3" key="2">
    <citation type="journal article" date="2016" name="Genome Announc.">
        <title>Genome Sequence of a Gram-Positive Diazotroph, Paenibacillus durus Type Strain ATCC 35681.</title>
        <authorList>
            <person name="Halim M.A."/>
            <person name="Rahman A.Y."/>
            <person name="Sim K.S."/>
            <person name="Yam H.C."/>
            <person name="Rahim A.A."/>
            <person name="Ghazali A.H."/>
            <person name="Najimudin N."/>
        </authorList>
    </citation>
    <scope>NUCLEOTIDE SEQUENCE [LARGE SCALE GENOMIC DNA]</scope>
    <source>
        <strain evidence="2 3">ATCC 35681</strain>
    </source>
</reference>
<gene>
    <name evidence="2" type="ORF">VK70_05630</name>
</gene>
<dbReference type="InterPro" id="IPR036291">
    <property type="entry name" value="NAD(P)-bd_dom_sf"/>
</dbReference>
<sequence>MSTVITGASGKLGNLIIEQLLQHVPADRIVACVRRVETGKHFEEQGIAIRFCDYDQPDSLEKAFAGASRLLLISSPHHDDTIRLRQHAQVIEAAKRSKVGHFLYTSFAFLENGTSPLSHLHLATEHGIRTTGIPYTFLRNSLYMDFVGTLDLNAAIANGKLSVYPGDWKFNSVTRLDLATAIAAVLSEPGHENKTYELTAPAAWTFSELVAALSDLAGKPISLCQDSQIQNWIYGFLSQIDTSSTSGDLKQLLGRPVTTLKESIKPFIAS</sequence>
<dbReference type="RefSeq" id="WP_025695147.1">
    <property type="nucleotide sequence ID" value="NZ_ASQQ01000253.1"/>
</dbReference>
<organism evidence="2 3">
    <name type="scientific">Paenibacillus durus ATCC 35681</name>
    <dbReference type="NCBI Taxonomy" id="1333534"/>
    <lineage>
        <taxon>Bacteria</taxon>
        <taxon>Bacillati</taxon>
        <taxon>Bacillota</taxon>
        <taxon>Bacilli</taxon>
        <taxon>Bacillales</taxon>
        <taxon>Paenibacillaceae</taxon>
        <taxon>Paenibacillus</taxon>
    </lineage>
</organism>
<dbReference type="InterPro" id="IPR052718">
    <property type="entry name" value="NmrA-type_oxidoreductase"/>
</dbReference>
<dbReference type="PANTHER" id="PTHR47129">
    <property type="entry name" value="QUINONE OXIDOREDUCTASE 2"/>
    <property type="match status" value="1"/>
</dbReference>
<dbReference type="SUPFAM" id="SSF51735">
    <property type="entry name" value="NAD(P)-binding Rossmann-fold domains"/>
    <property type="match status" value="1"/>
</dbReference>
<evidence type="ECO:0000313" key="3">
    <source>
        <dbReference type="Proteomes" id="UP000034189"/>
    </source>
</evidence>